<dbReference type="Pfam" id="PF02517">
    <property type="entry name" value="Rce1-like"/>
    <property type="match status" value="2"/>
</dbReference>
<gene>
    <name evidence="4" type="ORF">IWT30_01080</name>
</gene>
<dbReference type="GO" id="GO:0080120">
    <property type="term" value="P:CAAX-box protein maturation"/>
    <property type="evidence" value="ECO:0007669"/>
    <property type="project" value="UniProtKB-ARBA"/>
</dbReference>
<dbReference type="Proteomes" id="UP000198374">
    <property type="component" value="Unassembled WGS sequence"/>
</dbReference>
<feature type="transmembrane region" description="Helical" evidence="2">
    <location>
        <begin position="273"/>
        <end position="294"/>
    </location>
</feature>
<evidence type="ECO:0000313" key="5">
    <source>
        <dbReference type="Proteomes" id="UP000198374"/>
    </source>
</evidence>
<reference evidence="4 5" key="1">
    <citation type="submission" date="2015-11" db="EMBL/GenBank/DDBJ databases">
        <title>Draft genome sequences of new species of the genus Lactobacillus isolated from orchardgrass silage.</title>
        <authorList>
            <person name="Tohno M."/>
            <person name="Tanizawa Y."/>
            <person name="Arita M."/>
        </authorList>
    </citation>
    <scope>NUCLEOTIDE SEQUENCE [LARGE SCALE GENOMIC DNA]</scope>
    <source>
        <strain evidence="4 5">IWT30</strain>
    </source>
</reference>
<feature type="transmembrane region" description="Helical" evidence="2">
    <location>
        <begin position="137"/>
        <end position="157"/>
    </location>
</feature>
<evidence type="ECO:0000259" key="3">
    <source>
        <dbReference type="Pfam" id="PF02517"/>
    </source>
</evidence>
<feature type="domain" description="CAAX prenyl protease 2/Lysostaphin resistance protein A-like" evidence="3">
    <location>
        <begin position="103"/>
        <end position="202"/>
    </location>
</feature>
<feature type="domain" description="CAAX prenyl protease 2/Lysostaphin resistance protein A-like" evidence="3">
    <location>
        <begin position="384"/>
        <end position="476"/>
    </location>
</feature>
<feature type="transmembrane region" description="Helical" evidence="2">
    <location>
        <begin position="471"/>
        <end position="490"/>
    </location>
</feature>
<dbReference type="RefSeq" id="WP_089108928.1">
    <property type="nucleotide sequence ID" value="NZ_BCMF01000005.1"/>
</dbReference>
<feature type="transmembrane region" description="Helical" evidence="2">
    <location>
        <begin position="213"/>
        <end position="236"/>
    </location>
</feature>
<evidence type="ECO:0000256" key="2">
    <source>
        <dbReference type="SAM" id="Phobius"/>
    </source>
</evidence>
<evidence type="ECO:0000256" key="1">
    <source>
        <dbReference type="ARBA" id="ARBA00009067"/>
    </source>
</evidence>
<keyword evidence="2" id="KW-0472">Membrane</keyword>
<protein>
    <submittedName>
        <fullName evidence="4">Immunity protein PlnI, membrane-bound protease CAAX family</fullName>
    </submittedName>
</protein>
<feature type="transmembrane region" description="Helical" evidence="2">
    <location>
        <begin position="97"/>
        <end position="117"/>
    </location>
</feature>
<comment type="similarity">
    <text evidence="1">Belongs to the UPF0177 family.</text>
</comment>
<feature type="transmembrane region" description="Helical" evidence="2">
    <location>
        <begin position="415"/>
        <end position="433"/>
    </location>
</feature>
<keyword evidence="4" id="KW-0378">Hydrolase</keyword>
<proteinExistence type="inferred from homology"/>
<dbReference type="AlphaFoldDB" id="A0A1Z5IC88"/>
<dbReference type="PANTHER" id="PTHR36435:SF1">
    <property type="entry name" value="CAAX AMINO TERMINAL PROTEASE FAMILY PROTEIN"/>
    <property type="match status" value="1"/>
</dbReference>
<feature type="transmembrane region" description="Helical" evidence="2">
    <location>
        <begin position="169"/>
        <end position="193"/>
    </location>
</feature>
<feature type="transmembrane region" description="Helical" evidence="2">
    <location>
        <begin position="439"/>
        <end position="459"/>
    </location>
</feature>
<keyword evidence="5" id="KW-1185">Reference proteome</keyword>
<evidence type="ECO:0000313" key="4">
    <source>
        <dbReference type="EMBL" id="GAW99120.1"/>
    </source>
</evidence>
<organism evidence="4 5">
    <name type="scientific">Secundilactobacillus mixtipabuli</name>
    <dbReference type="NCBI Taxonomy" id="1435342"/>
    <lineage>
        <taxon>Bacteria</taxon>
        <taxon>Bacillati</taxon>
        <taxon>Bacillota</taxon>
        <taxon>Bacilli</taxon>
        <taxon>Lactobacillales</taxon>
        <taxon>Lactobacillaceae</taxon>
        <taxon>Secundilactobacillus</taxon>
    </lineage>
</organism>
<feature type="transmembrane region" description="Helical" evidence="2">
    <location>
        <begin position="341"/>
        <end position="362"/>
    </location>
</feature>
<dbReference type="PANTHER" id="PTHR36435">
    <property type="entry name" value="SLR1288 PROTEIN"/>
    <property type="match status" value="1"/>
</dbReference>
<dbReference type="EMBL" id="BCMF01000005">
    <property type="protein sequence ID" value="GAW99120.1"/>
    <property type="molecule type" value="Genomic_DNA"/>
</dbReference>
<dbReference type="InterPro" id="IPR003675">
    <property type="entry name" value="Rce1/LyrA-like_dom"/>
</dbReference>
<accession>A0A1Z5IC88</accession>
<keyword evidence="4" id="KW-0645">Protease</keyword>
<feature type="transmembrane region" description="Helical" evidence="2">
    <location>
        <begin position="74"/>
        <end position="90"/>
    </location>
</feature>
<dbReference type="OrthoDB" id="2817162at2"/>
<keyword evidence="2" id="KW-1133">Transmembrane helix</keyword>
<sequence length="493" mass="54245">MKRGAVLLSVESLVMTVVIITLTSIIGHLGSAVVPVISKTGAQITAELLAFGCWWGLNRWYPKAKVSWWQHPDWQQWLLVLPVVIVWLGDATLKPKFNLAVGQVLTAVILGLFVGLFEEYVFRGVLVSGLRQRYHVGPFMTAFISGLMFSLVHLVNASGGSLAMTLVQMLEAVGLGFFFAAIYLVTASLWLPILAHGAIDAFDALAFGTLSNTAGMSIWTSLSYAVIFGALGYWVLKTKRYAVKISTRRVAEVNFERQQSLGRPAIQRQPVSMVKTVIAVLIPLVELGLGALVAKTTTNHWLRIVLVDLIFFVGLCIAIYLYHDVLTDHWHRFRRHLGSGLLIGLGGVIAAYVLLAVVRQGLKAIGVAGASPVSVMSIQSAGMALVASLTTLMAPFAEEIVFRHALFYQWRGRGILTWLMLVVSSVAFGLVHWNNFNGQLIQMIPYMCVGALFGLIYYFSRNIWQAILAHFLFDVIQVIAVIAMFILAIVQRG</sequence>
<dbReference type="InterPro" id="IPR052710">
    <property type="entry name" value="CAAX_protease"/>
</dbReference>
<feature type="transmembrane region" description="Helical" evidence="2">
    <location>
        <begin position="374"/>
        <end position="394"/>
    </location>
</feature>
<name>A0A1Z5IC88_9LACO</name>
<dbReference type="GO" id="GO:0004175">
    <property type="term" value="F:endopeptidase activity"/>
    <property type="evidence" value="ECO:0007669"/>
    <property type="project" value="UniProtKB-ARBA"/>
</dbReference>
<feature type="transmembrane region" description="Helical" evidence="2">
    <location>
        <begin position="300"/>
        <end position="321"/>
    </location>
</feature>
<dbReference type="GO" id="GO:0006508">
    <property type="term" value="P:proteolysis"/>
    <property type="evidence" value="ECO:0007669"/>
    <property type="project" value="UniProtKB-KW"/>
</dbReference>
<keyword evidence="2" id="KW-0812">Transmembrane</keyword>
<comment type="caution">
    <text evidence="4">The sequence shown here is derived from an EMBL/GenBank/DDBJ whole genome shotgun (WGS) entry which is preliminary data.</text>
</comment>
<feature type="transmembrane region" description="Helical" evidence="2">
    <location>
        <begin position="12"/>
        <end position="37"/>
    </location>
</feature>